<feature type="compositionally biased region" description="Low complexity" evidence="1">
    <location>
        <begin position="80"/>
        <end position="94"/>
    </location>
</feature>
<proteinExistence type="predicted"/>
<dbReference type="EMBL" id="CAJVQB010009913">
    <property type="protein sequence ID" value="CAG8735040.1"/>
    <property type="molecule type" value="Genomic_DNA"/>
</dbReference>
<feature type="non-terminal residue" evidence="2">
    <location>
        <position position="109"/>
    </location>
</feature>
<comment type="caution">
    <text evidence="2">The sequence shown here is derived from an EMBL/GenBank/DDBJ whole genome shotgun (WGS) entry which is preliminary data.</text>
</comment>
<evidence type="ECO:0000313" key="2">
    <source>
        <dbReference type="EMBL" id="CAG8735040.1"/>
    </source>
</evidence>
<keyword evidence="3" id="KW-1185">Reference proteome</keyword>
<sequence>MCAMLETTSVGFRGLRDKPRGNCTLVNELYTNNIFNEEEKLDTIEISDADYKIDLDNDMIEQSPDGTICSVPSSNNNIGRSVSSPTSPVLSPRSIVSSPGSPVQLHDND</sequence>
<name>A0ABN7V7S7_GIGMA</name>
<feature type="compositionally biased region" description="Polar residues" evidence="1">
    <location>
        <begin position="70"/>
        <end position="79"/>
    </location>
</feature>
<organism evidence="2 3">
    <name type="scientific">Gigaspora margarita</name>
    <dbReference type="NCBI Taxonomy" id="4874"/>
    <lineage>
        <taxon>Eukaryota</taxon>
        <taxon>Fungi</taxon>
        <taxon>Fungi incertae sedis</taxon>
        <taxon>Mucoromycota</taxon>
        <taxon>Glomeromycotina</taxon>
        <taxon>Glomeromycetes</taxon>
        <taxon>Diversisporales</taxon>
        <taxon>Gigasporaceae</taxon>
        <taxon>Gigaspora</taxon>
    </lineage>
</organism>
<gene>
    <name evidence="2" type="ORF">GMARGA_LOCUS14762</name>
</gene>
<dbReference type="Proteomes" id="UP000789901">
    <property type="component" value="Unassembled WGS sequence"/>
</dbReference>
<reference evidence="2 3" key="1">
    <citation type="submission" date="2021-06" db="EMBL/GenBank/DDBJ databases">
        <authorList>
            <person name="Kallberg Y."/>
            <person name="Tangrot J."/>
            <person name="Rosling A."/>
        </authorList>
    </citation>
    <scope>NUCLEOTIDE SEQUENCE [LARGE SCALE GENOMIC DNA]</scope>
    <source>
        <strain evidence="2 3">120-4 pot B 10/14</strain>
    </source>
</reference>
<accession>A0ABN7V7S7</accession>
<evidence type="ECO:0000313" key="3">
    <source>
        <dbReference type="Proteomes" id="UP000789901"/>
    </source>
</evidence>
<feature type="region of interest" description="Disordered" evidence="1">
    <location>
        <begin position="63"/>
        <end position="109"/>
    </location>
</feature>
<protein>
    <submittedName>
        <fullName evidence="2">23621_t:CDS:1</fullName>
    </submittedName>
</protein>
<evidence type="ECO:0000256" key="1">
    <source>
        <dbReference type="SAM" id="MobiDB-lite"/>
    </source>
</evidence>